<gene>
    <name evidence="2" type="ORF">GGQ22_03340</name>
</gene>
<keyword evidence="3" id="KW-1185">Reference proteome</keyword>
<protein>
    <submittedName>
        <fullName evidence="2">Exopolyphosphatase</fullName>
    </submittedName>
</protein>
<dbReference type="Gene3D" id="3.30.420.150">
    <property type="entry name" value="Exopolyphosphatase. Domain 2"/>
    <property type="match status" value="1"/>
</dbReference>
<dbReference type="AlphaFoldDB" id="A0A6I3J9I4"/>
<dbReference type="GO" id="GO:0016462">
    <property type="term" value="F:pyrophosphatase activity"/>
    <property type="evidence" value="ECO:0007669"/>
    <property type="project" value="TreeGrafter"/>
</dbReference>
<dbReference type="InterPro" id="IPR050273">
    <property type="entry name" value="GppA/Ppx_hydrolase"/>
</dbReference>
<dbReference type="CDD" id="cd24054">
    <property type="entry name" value="ASKHA_NBD_AaPPX-GppA_MtPPX2-like"/>
    <property type="match status" value="1"/>
</dbReference>
<dbReference type="Proteomes" id="UP000433406">
    <property type="component" value="Unassembled WGS sequence"/>
</dbReference>
<comment type="caution">
    <text evidence="2">The sequence shown here is derived from an EMBL/GenBank/DDBJ whole genome shotgun (WGS) entry which is preliminary data.</text>
</comment>
<feature type="domain" description="Ppx/GppA phosphatase N-terminal" evidence="1">
    <location>
        <begin position="21"/>
        <end position="297"/>
    </location>
</feature>
<dbReference type="SUPFAM" id="SSF53067">
    <property type="entry name" value="Actin-like ATPase domain"/>
    <property type="match status" value="2"/>
</dbReference>
<dbReference type="Pfam" id="PF02541">
    <property type="entry name" value="Ppx-GppA"/>
    <property type="match status" value="1"/>
</dbReference>
<dbReference type="InterPro" id="IPR043129">
    <property type="entry name" value="ATPase_NBD"/>
</dbReference>
<dbReference type="PANTHER" id="PTHR30005:SF13">
    <property type="entry name" value="EXOPOLYPHOSPHATASE 2"/>
    <property type="match status" value="1"/>
</dbReference>
<proteinExistence type="predicted"/>
<dbReference type="Gene3D" id="3.30.420.40">
    <property type="match status" value="1"/>
</dbReference>
<evidence type="ECO:0000259" key="1">
    <source>
        <dbReference type="Pfam" id="PF02541"/>
    </source>
</evidence>
<dbReference type="EMBL" id="WLCI01000003">
    <property type="protein sequence ID" value="MTB94108.1"/>
    <property type="molecule type" value="Genomic_DNA"/>
</dbReference>
<reference evidence="2 3" key="1">
    <citation type="submission" date="2019-10" db="EMBL/GenBank/DDBJ databases">
        <title>Nocardioides novel species isolated from the excrement of Marmot.</title>
        <authorList>
            <person name="Zhang G."/>
        </authorList>
    </citation>
    <scope>NUCLEOTIDE SEQUENCE [LARGE SCALE GENOMIC DNA]</scope>
    <source>
        <strain evidence="3">zg-579</strain>
    </source>
</reference>
<evidence type="ECO:0000313" key="3">
    <source>
        <dbReference type="Proteomes" id="UP000433406"/>
    </source>
</evidence>
<evidence type="ECO:0000313" key="2">
    <source>
        <dbReference type="EMBL" id="MTB94108.1"/>
    </source>
</evidence>
<sequence length="301" mass="31190">MAAIDCGTNSIRLLVCETPAEPVVREMRVVRLGEGIDATGQMSEAALARTFAALDDYAATIREHGAARVRLCATSATRDAANAEVFAAGVRARLGIDPDVVTGAEEAALSFAGAVRGLRSEPAWPVLVVDLGGGSTELVLGGPDGVTAGHSMDVGSVRLHERHAFSDPPTAAEIEACVRDIDAHLDACPVDPARAATVVGVAGTITTVAAAALGLTAYDADALDQQVLAVDDVHAAIDRLLAMSVEERRALPFMHPGRADVIGAGALVLRQVLRRSGVDRLVVSEADILDGIAWSLLDRPA</sequence>
<organism evidence="2 3">
    <name type="scientific">Nocardioides marmotae</name>
    <dbReference type="NCBI Taxonomy" id="2663857"/>
    <lineage>
        <taxon>Bacteria</taxon>
        <taxon>Bacillati</taxon>
        <taxon>Actinomycetota</taxon>
        <taxon>Actinomycetes</taxon>
        <taxon>Propionibacteriales</taxon>
        <taxon>Nocardioidaceae</taxon>
        <taxon>Nocardioides</taxon>
    </lineage>
</organism>
<name>A0A6I3J9I4_9ACTN</name>
<accession>A0A6I3J9I4</accession>
<dbReference type="InterPro" id="IPR003695">
    <property type="entry name" value="Ppx_GppA_N"/>
</dbReference>
<dbReference type="PANTHER" id="PTHR30005">
    <property type="entry name" value="EXOPOLYPHOSPHATASE"/>
    <property type="match status" value="1"/>
</dbReference>